<reference evidence="2 3" key="1">
    <citation type="journal article" date="2013" name="BMC Genomics">
        <title>The genome and transcriptome of the pine saprophyte Ophiostoma piceae, and a comparison with the bark beetle-associated pine pathogen Grosmannia clavigera.</title>
        <authorList>
            <person name="Haridas S."/>
            <person name="Wang Y."/>
            <person name="Lim L."/>
            <person name="Massoumi Alamouti S."/>
            <person name="Jackman S."/>
            <person name="Docking R."/>
            <person name="Robertson G."/>
            <person name="Birol I."/>
            <person name="Bohlmann J."/>
            <person name="Breuil C."/>
        </authorList>
    </citation>
    <scope>NUCLEOTIDE SEQUENCE [LARGE SCALE GENOMIC DNA]</scope>
    <source>
        <strain evidence="2 3">UAMH 11346</strain>
    </source>
</reference>
<evidence type="ECO:0000313" key="2">
    <source>
        <dbReference type="EMBL" id="EPE09984.1"/>
    </source>
</evidence>
<dbReference type="AlphaFoldDB" id="S3C8Z2"/>
<dbReference type="HOGENOM" id="CLU_2498437_0_0_1"/>
<name>S3C8Z2_OPHP1</name>
<evidence type="ECO:0000256" key="1">
    <source>
        <dbReference type="SAM" id="MobiDB-lite"/>
    </source>
</evidence>
<dbReference type="EMBL" id="KE148146">
    <property type="protein sequence ID" value="EPE09984.1"/>
    <property type="molecule type" value="Genomic_DNA"/>
</dbReference>
<feature type="compositionally biased region" description="Polar residues" evidence="1">
    <location>
        <begin position="63"/>
        <end position="77"/>
    </location>
</feature>
<proteinExistence type="predicted"/>
<organism evidence="2 3">
    <name type="scientific">Ophiostoma piceae (strain UAMH 11346)</name>
    <name type="common">Sap stain fungus</name>
    <dbReference type="NCBI Taxonomy" id="1262450"/>
    <lineage>
        <taxon>Eukaryota</taxon>
        <taxon>Fungi</taxon>
        <taxon>Dikarya</taxon>
        <taxon>Ascomycota</taxon>
        <taxon>Pezizomycotina</taxon>
        <taxon>Sordariomycetes</taxon>
        <taxon>Sordariomycetidae</taxon>
        <taxon>Ophiostomatales</taxon>
        <taxon>Ophiostomataceae</taxon>
        <taxon>Ophiostoma</taxon>
    </lineage>
</organism>
<gene>
    <name evidence="2" type="ORF">F503_05079</name>
</gene>
<accession>S3C8Z2</accession>
<protein>
    <submittedName>
        <fullName evidence="2">Uncharacterized protein</fullName>
    </submittedName>
</protein>
<dbReference type="Proteomes" id="UP000016923">
    <property type="component" value="Unassembled WGS sequence"/>
</dbReference>
<sequence length="86" mass="9428">MVGSRALDMAFCEYQPIEASSILVNTTNHTSKATTTIIHFKNPSTMTVTLLDGSPTRQPRHVTASSIKHQASNTNANIEKHHKVVI</sequence>
<feature type="region of interest" description="Disordered" evidence="1">
    <location>
        <begin position="52"/>
        <end position="86"/>
    </location>
</feature>
<keyword evidence="3" id="KW-1185">Reference proteome</keyword>
<evidence type="ECO:0000313" key="3">
    <source>
        <dbReference type="Proteomes" id="UP000016923"/>
    </source>
</evidence>
<dbReference type="VEuPathDB" id="FungiDB:F503_05079"/>